<protein>
    <submittedName>
        <fullName evidence="2">Uncharacterized protein</fullName>
    </submittedName>
</protein>
<name>A0AAD1QZ89_PELCU</name>
<reference evidence="2" key="1">
    <citation type="submission" date="2022-03" db="EMBL/GenBank/DDBJ databases">
        <authorList>
            <person name="Alioto T."/>
            <person name="Alioto T."/>
            <person name="Gomez Garrido J."/>
        </authorList>
    </citation>
    <scope>NUCLEOTIDE SEQUENCE</scope>
</reference>
<dbReference type="Proteomes" id="UP001295444">
    <property type="component" value="Chromosome 01"/>
</dbReference>
<accession>A0AAD1QZ89</accession>
<dbReference type="AlphaFoldDB" id="A0AAD1QZ89"/>
<feature type="non-terminal residue" evidence="2">
    <location>
        <position position="1"/>
    </location>
</feature>
<evidence type="ECO:0000256" key="1">
    <source>
        <dbReference type="SAM" id="MobiDB-lite"/>
    </source>
</evidence>
<organism evidence="2 3">
    <name type="scientific">Pelobates cultripes</name>
    <name type="common">Western spadefoot toad</name>
    <dbReference type="NCBI Taxonomy" id="61616"/>
    <lineage>
        <taxon>Eukaryota</taxon>
        <taxon>Metazoa</taxon>
        <taxon>Chordata</taxon>
        <taxon>Craniata</taxon>
        <taxon>Vertebrata</taxon>
        <taxon>Euteleostomi</taxon>
        <taxon>Amphibia</taxon>
        <taxon>Batrachia</taxon>
        <taxon>Anura</taxon>
        <taxon>Pelobatoidea</taxon>
        <taxon>Pelobatidae</taxon>
        <taxon>Pelobates</taxon>
    </lineage>
</organism>
<feature type="region of interest" description="Disordered" evidence="1">
    <location>
        <begin position="1"/>
        <end position="28"/>
    </location>
</feature>
<evidence type="ECO:0000313" key="3">
    <source>
        <dbReference type="Proteomes" id="UP001295444"/>
    </source>
</evidence>
<sequence length="124" mass="13685">TTAVTPLYGSSGTGHHGNSPASPSGSVRHHGALIEVFETSDGSLMGSRHTMPDLPRRHSILQTESQPPSFNYRLQCDCVGIPLLPGQLRKVNTDFQLPQSWQYAGKYGKYYVRIRSHSDCWQGS</sequence>
<evidence type="ECO:0000313" key="2">
    <source>
        <dbReference type="EMBL" id="CAH2220664.1"/>
    </source>
</evidence>
<dbReference type="EMBL" id="OW240912">
    <property type="protein sequence ID" value="CAH2220664.1"/>
    <property type="molecule type" value="Genomic_DNA"/>
</dbReference>
<proteinExistence type="predicted"/>
<keyword evidence="3" id="KW-1185">Reference proteome</keyword>
<feature type="compositionally biased region" description="Polar residues" evidence="1">
    <location>
        <begin position="1"/>
        <end position="10"/>
    </location>
</feature>
<gene>
    <name evidence="2" type="ORF">PECUL_23A041717</name>
</gene>